<dbReference type="SUPFAM" id="SSF51695">
    <property type="entry name" value="PLC-like phosphodiesterases"/>
    <property type="match status" value="1"/>
</dbReference>
<dbReference type="RefSeq" id="WP_022860353.1">
    <property type="nucleotide sequence ID" value="NZ_JGZB01000004.1"/>
</dbReference>
<feature type="domain" description="GP-PDE" evidence="2">
    <location>
        <begin position="73"/>
        <end position="355"/>
    </location>
</feature>
<dbReference type="EMBL" id="JGZB01000004">
    <property type="protein sequence ID" value="KFI68131.1"/>
    <property type="molecule type" value="Genomic_DNA"/>
</dbReference>
<accession>A0A087BAT1</accession>
<dbReference type="GO" id="GO:0008081">
    <property type="term" value="F:phosphoric diester hydrolase activity"/>
    <property type="evidence" value="ECO:0007669"/>
    <property type="project" value="InterPro"/>
</dbReference>
<dbReference type="PROSITE" id="PS51704">
    <property type="entry name" value="GP_PDE"/>
    <property type="match status" value="1"/>
</dbReference>
<evidence type="ECO:0000313" key="4">
    <source>
        <dbReference type="Proteomes" id="UP000029052"/>
    </source>
</evidence>
<proteinExistence type="predicted"/>
<gene>
    <name evidence="3" type="ORF">BMAGN_0079</name>
</gene>
<comment type="caution">
    <text evidence="3">The sequence shown here is derived from an EMBL/GenBank/DDBJ whole genome shotgun (WGS) entry which is preliminary data.</text>
</comment>
<keyword evidence="1" id="KW-0732">Signal</keyword>
<dbReference type="Pfam" id="PF03009">
    <property type="entry name" value="GDPD"/>
    <property type="match status" value="1"/>
</dbReference>
<dbReference type="PANTHER" id="PTHR46211:SF14">
    <property type="entry name" value="GLYCEROPHOSPHODIESTER PHOSPHODIESTERASE"/>
    <property type="match status" value="1"/>
</dbReference>
<dbReference type="Gene3D" id="3.20.20.190">
    <property type="entry name" value="Phosphatidylinositol (PI) phosphodiesterase"/>
    <property type="match status" value="1"/>
</dbReference>
<name>A0A087BAT1_9BIFI</name>
<protein>
    <submittedName>
        <fullName evidence="3">Glycerophosphoryl diester phosphodiesterase</fullName>
    </submittedName>
</protein>
<evidence type="ECO:0000259" key="2">
    <source>
        <dbReference type="PROSITE" id="PS51704"/>
    </source>
</evidence>
<evidence type="ECO:0000256" key="1">
    <source>
        <dbReference type="SAM" id="SignalP"/>
    </source>
</evidence>
<dbReference type="eggNOG" id="COG0584">
    <property type="taxonomic scope" value="Bacteria"/>
</dbReference>
<reference evidence="3 4" key="1">
    <citation type="submission" date="2014-03" db="EMBL/GenBank/DDBJ databases">
        <title>Genomics of Bifidobacteria.</title>
        <authorList>
            <person name="Ventura M."/>
            <person name="Milani C."/>
            <person name="Lugli G.A."/>
        </authorList>
    </citation>
    <scope>NUCLEOTIDE SEQUENCE [LARGE SCALE GENOMIC DNA]</scope>
    <source>
        <strain evidence="3 4">LMG 11591</strain>
    </source>
</reference>
<dbReference type="Proteomes" id="UP000029052">
    <property type="component" value="Unassembled WGS sequence"/>
</dbReference>
<organism evidence="3 4">
    <name type="scientific">Bifidobacterium magnum</name>
    <dbReference type="NCBI Taxonomy" id="1692"/>
    <lineage>
        <taxon>Bacteria</taxon>
        <taxon>Bacillati</taxon>
        <taxon>Actinomycetota</taxon>
        <taxon>Actinomycetes</taxon>
        <taxon>Bifidobacteriales</taxon>
        <taxon>Bifidobacteriaceae</taxon>
        <taxon>Bifidobacterium</taxon>
    </lineage>
</organism>
<feature type="signal peptide" evidence="1">
    <location>
        <begin position="1"/>
        <end position="15"/>
    </location>
</feature>
<dbReference type="GO" id="GO:0006629">
    <property type="term" value="P:lipid metabolic process"/>
    <property type="evidence" value="ECO:0007669"/>
    <property type="project" value="InterPro"/>
</dbReference>
<dbReference type="PANTHER" id="PTHR46211">
    <property type="entry name" value="GLYCEROPHOSPHORYL DIESTER PHOSPHODIESTERASE"/>
    <property type="match status" value="1"/>
</dbReference>
<dbReference type="InterPro" id="IPR030395">
    <property type="entry name" value="GP_PDE_dom"/>
</dbReference>
<dbReference type="InterPro" id="IPR017946">
    <property type="entry name" value="PLC-like_Pdiesterase_TIM-brl"/>
</dbReference>
<evidence type="ECO:0000313" key="3">
    <source>
        <dbReference type="EMBL" id="KFI68131.1"/>
    </source>
</evidence>
<keyword evidence="4" id="KW-1185">Reference proteome</keyword>
<dbReference type="AlphaFoldDB" id="A0A087BAT1"/>
<dbReference type="STRING" id="1692.BMAGN_0079"/>
<feature type="chain" id="PRO_5001818902" evidence="1">
    <location>
        <begin position="16"/>
        <end position="355"/>
    </location>
</feature>
<sequence length="355" mass="39253">MAKFMKKLLIGGALAACAGLWATAPRSFGNKRENYVPTMPNVMYAHRGLHDAGSGYSPQYEEGNRAYCELARKMAIKAGFGSEKEPGVIAPENSLAAFAAAAEAGFGMELDLQLTADGQVVVLHDPDLLRVAGDPRRVKDLMYDDLTRIPLFPTCAPGASKAPLRDGAEENPPLVVTPDEAPKGYYQHVPLFEDVLKVVDGRAPIIVEFKFADLNRWDDRDDELMEKASDLLQAYNGPYVVESFSPIAMNWYKNHYPSVCRGQLAIDPSQLAKSNPVDVIAGSLGLNWLSRPDFVAYDWRNGNRNILKYERKLGALCVAWTIRSDEELSKSLGNFDRFIFEGFIPSVTPDEITTE</sequence>